<protein>
    <submittedName>
        <fullName evidence="3">Uncharacterized protein</fullName>
    </submittedName>
</protein>
<dbReference type="EMBL" id="NBSK02000008">
    <property type="protein sequence ID" value="KAJ0194130.1"/>
    <property type="molecule type" value="Genomic_DNA"/>
</dbReference>
<organism evidence="3 4">
    <name type="scientific">Lactuca sativa</name>
    <name type="common">Garden lettuce</name>
    <dbReference type="NCBI Taxonomy" id="4236"/>
    <lineage>
        <taxon>Eukaryota</taxon>
        <taxon>Viridiplantae</taxon>
        <taxon>Streptophyta</taxon>
        <taxon>Embryophyta</taxon>
        <taxon>Tracheophyta</taxon>
        <taxon>Spermatophyta</taxon>
        <taxon>Magnoliopsida</taxon>
        <taxon>eudicotyledons</taxon>
        <taxon>Gunneridae</taxon>
        <taxon>Pentapetalae</taxon>
        <taxon>asterids</taxon>
        <taxon>campanulids</taxon>
        <taxon>Asterales</taxon>
        <taxon>Asteraceae</taxon>
        <taxon>Cichorioideae</taxon>
        <taxon>Cichorieae</taxon>
        <taxon>Lactucinae</taxon>
        <taxon>Lactuca</taxon>
    </lineage>
</organism>
<feature type="coiled-coil region" evidence="1">
    <location>
        <begin position="76"/>
        <end position="103"/>
    </location>
</feature>
<evidence type="ECO:0000256" key="1">
    <source>
        <dbReference type="SAM" id="Coils"/>
    </source>
</evidence>
<dbReference type="Proteomes" id="UP000235145">
    <property type="component" value="Unassembled WGS sequence"/>
</dbReference>
<keyword evidence="4" id="KW-1185">Reference proteome</keyword>
<name>A0A9R1UWG8_LACSA</name>
<proteinExistence type="predicted"/>
<evidence type="ECO:0000256" key="2">
    <source>
        <dbReference type="SAM" id="MobiDB-lite"/>
    </source>
</evidence>
<comment type="caution">
    <text evidence="3">The sequence shown here is derived from an EMBL/GenBank/DDBJ whole genome shotgun (WGS) entry which is preliminary data.</text>
</comment>
<dbReference type="AlphaFoldDB" id="A0A9R1UWG8"/>
<accession>A0A9R1UWG8</accession>
<gene>
    <name evidence="3" type="ORF">LSAT_V11C800449900</name>
</gene>
<keyword evidence="1" id="KW-0175">Coiled coil</keyword>
<feature type="region of interest" description="Disordered" evidence="2">
    <location>
        <begin position="129"/>
        <end position="173"/>
    </location>
</feature>
<sequence>MVKGITERIWKVYPKEFTQKHTLMELDSKLLYEISICIAWRPGKGLSNSFDLEPINWYQSCYGSGVNMSKINSEKIAGLEAGVAALEQDLTKLREEADLAKKENVAQFTEVLQAINNLTKTVKGKLIQEEEKDKEDPEFELEFGSFKKGPKDDKNKGGGRTSSVSAHPRLVEG</sequence>
<evidence type="ECO:0000313" key="4">
    <source>
        <dbReference type="Proteomes" id="UP000235145"/>
    </source>
</evidence>
<evidence type="ECO:0000313" key="3">
    <source>
        <dbReference type="EMBL" id="KAJ0194130.1"/>
    </source>
</evidence>
<reference evidence="3 4" key="1">
    <citation type="journal article" date="2017" name="Nat. Commun.">
        <title>Genome assembly with in vitro proximity ligation data and whole-genome triplication in lettuce.</title>
        <authorList>
            <person name="Reyes-Chin-Wo S."/>
            <person name="Wang Z."/>
            <person name="Yang X."/>
            <person name="Kozik A."/>
            <person name="Arikit S."/>
            <person name="Song C."/>
            <person name="Xia L."/>
            <person name="Froenicke L."/>
            <person name="Lavelle D.O."/>
            <person name="Truco M.J."/>
            <person name="Xia R."/>
            <person name="Zhu S."/>
            <person name="Xu C."/>
            <person name="Xu H."/>
            <person name="Xu X."/>
            <person name="Cox K."/>
            <person name="Korf I."/>
            <person name="Meyers B.C."/>
            <person name="Michelmore R.W."/>
        </authorList>
    </citation>
    <scope>NUCLEOTIDE SEQUENCE [LARGE SCALE GENOMIC DNA]</scope>
    <source>
        <strain evidence="4">cv. Salinas</strain>
        <tissue evidence="3">Seedlings</tissue>
    </source>
</reference>